<dbReference type="InterPro" id="IPR039261">
    <property type="entry name" value="FNR_nucleotide-bd"/>
</dbReference>
<evidence type="ECO:0000256" key="1">
    <source>
        <dbReference type="ARBA" id="ARBA00001964"/>
    </source>
</evidence>
<dbReference type="STRING" id="321614.Q0TZB0"/>
<dbReference type="Proteomes" id="UP000001055">
    <property type="component" value="Unassembled WGS sequence"/>
</dbReference>
<keyword evidence="11" id="KW-0786">Thiamine pyrophosphate</keyword>
<dbReference type="Pfam" id="PF00175">
    <property type="entry name" value="NAD_binding_1"/>
    <property type="match status" value="1"/>
</dbReference>
<dbReference type="GO" id="GO:0020037">
    <property type="term" value="F:heme binding"/>
    <property type="evidence" value="ECO:0007669"/>
    <property type="project" value="InterPro"/>
</dbReference>
<dbReference type="InterPro" id="IPR036400">
    <property type="entry name" value="Cyt_B5-like_heme/steroid_sf"/>
</dbReference>
<dbReference type="GO" id="GO:0010181">
    <property type="term" value="F:FMN binding"/>
    <property type="evidence" value="ECO:0000318"/>
    <property type="project" value="GO_Central"/>
</dbReference>
<dbReference type="GO" id="GO:0030976">
    <property type="term" value="F:thiamine pyrophosphate binding"/>
    <property type="evidence" value="ECO:0007669"/>
    <property type="project" value="InterPro"/>
</dbReference>
<evidence type="ECO:0000313" key="20">
    <source>
        <dbReference type="Proteomes" id="UP000001055"/>
    </source>
</evidence>
<dbReference type="RefSeq" id="XP_001805399.1">
    <property type="nucleotide sequence ID" value="XM_001805347.1"/>
</dbReference>
<dbReference type="GO" id="GO:0106359">
    <property type="term" value="F:2-hydroxyacyl-CoA lyase activity"/>
    <property type="evidence" value="ECO:0007669"/>
    <property type="project" value="UniProtKB-EC"/>
</dbReference>
<evidence type="ECO:0000256" key="10">
    <source>
        <dbReference type="ARBA" id="ARBA00023004"/>
    </source>
</evidence>
<dbReference type="EMBL" id="CH445360">
    <property type="protein sequence ID" value="EAT77467.2"/>
    <property type="molecule type" value="Genomic_DNA"/>
</dbReference>
<evidence type="ECO:0000256" key="12">
    <source>
        <dbReference type="ARBA" id="ARBA00023239"/>
    </source>
</evidence>
<dbReference type="GO" id="GO:0019441">
    <property type="term" value="P:L-tryptophan catabolic process to kynurenine"/>
    <property type="evidence" value="ECO:0007669"/>
    <property type="project" value="InterPro"/>
</dbReference>
<dbReference type="PRINTS" id="PR00363">
    <property type="entry name" value="CYTOCHROMEB5"/>
</dbReference>
<comment type="cofactor">
    <cofactor evidence="2">
        <name>FAD</name>
        <dbReference type="ChEBI" id="CHEBI:57692"/>
    </cofactor>
</comment>
<dbReference type="VEuPathDB" id="FungiDB:JI435_307350"/>
<feature type="domain" description="Cytochrome b5 heme-binding" evidence="17">
    <location>
        <begin position="690"/>
        <end position="757"/>
    </location>
</feature>
<keyword evidence="8" id="KW-0460">Magnesium</keyword>
<dbReference type="SUPFAM" id="SSF52467">
    <property type="entry name" value="DHS-like NAD/FAD-binding domain"/>
    <property type="match status" value="1"/>
</dbReference>
<dbReference type="PROSITE" id="PS00191">
    <property type="entry name" value="CYTOCHROME_B5_1"/>
    <property type="match status" value="1"/>
</dbReference>
<evidence type="ECO:0000256" key="5">
    <source>
        <dbReference type="ARBA" id="ARBA00022630"/>
    </source>
</evidence>
<dbReference type="Pfam" id="PF00667">
    <property type="entry name" value="FAD_binding_1"/>
    <property type="match status" value="1"/>
</dbReference>
<dbReference type="PRINTS" id="PR00371">
    <property type="entry name" value="FPNCR"/>
</dbReference>
<dbReference type="GO" id="GO:0005829">
    <property type="term" value="C:cytosol"/>
    <property type="evidence" value="ECO:0000318"/>
    <property type="project" value="GO_Central"/>
</dbReference>
<evidence type="ECO:0000256" key="6">
    <source>
        <dbReference type="ARBA" id="ARBA00022723"/>
    </source>
</evidence>
<dbReference type="PROSITE" id="PS51384">
    <property type="entry name" value="FAD_FR"/>
    <property type="match status" value="1"/>
</dbReference>
<dbReference type="InterPro" id="IPR012000">
    <property type="entry name" value="Thiamin_PyroP_enz_cen_dom"/>
</dbReference>
<dbReference type="PROSITE" id="PS50255">
    <property type="entry name" value="CYTOCHROME_B5_2"/>
    <property type="match status" value="1"/>
</dbReference>
<dbReference type="InterPro" id="IPR037217">
    <property type="entry name" value="Trp/Indoleamine_2_3_dOase-like"/>
</dbReference>
<gene>
    <name evidence="19" type="ORF">SNOG_15242</name>
</gene>
<evidence type="ECO:0000256" key="14">
    <source>
        <dbReference type="ARBA" id="ARBA00044454"/>
    </source>
</evidence>
<reference evidence="20" key="1">
    <citation type="journal article" date="2007" name="Plant Cell">
        <title>Dothideomycete-plant interactions illuminated by genome sequencing and EST analysis of the wheat pathogen Stagonospora nodorum.</title>
        <authorList>
            <person name="Hane J.K."/>
            <person name="Lowe R.G."/>
            <person name="Solomon P.S."/>
            <person name="Tan K.C."/>
            <person name="Schoch C.L."/>
            <person name="Spatafora J.W."/>
            <person name="Crous P.W."/>
            <person name="Kodira C."/>
            <person name="Birren B.W."/>
            <person name="Galagan J.E."/>
            <person name="Torriani S.F."/>
            <person name="McDonald B.A."/>
            <person name="Oliver R.P."/>
        </authorList>
    </citation>
    <scope>NUCLEOTIDE SEQUENCE [LARGE SCALE GENOMIC DNA]</scope>
    <source>
        <strain evidence="20">SN15 / ATCC MYA-4574 / FGSC 10173</strain>
    </source>
</reference>
<accession>Q0TZB0</accession>
<evidence type="ECO:0000256" key="13">
    <source>
        <dbReference type="ARBA" id="ARBA00044451"/>
    </source>
</evidence>
<comment type="catalytic activity">
    <reaction evidence="13">
        <text>a 2-hydroxy-3-methyl fatty acyl-CoA = a 2-methyl-branched fatty aldehyde + formyl-CoA</text>
        <dbReference type="Rhea" id="RHEA:25375"/>
        <dbReference type="ChEBI" id="CHEBI:49188"/>
        <dbReference type="ChEBI" id="CHEBI:57376"/>
        <dbReference type="ChEBI" id="CHEBI:58783"/>
        <dbReference type="EC" id="4.1.2.63"/>
    </reaction>
    <physiologicalReaction direction="left-to-right" evidence="13">
        <dbReference type="Rhea" id="RHEA:25376"/>
    </physiologicalReaction>
</comment>
<evidence type="ECO:0000256" key="3">
    <source>
        <dbReference type="ARBA" id="ARBA00007812"/>
    </source>
</evidence>
<dbReference type="VEuPathDB" id="FungiDB:JI435_152420"/>
<evidence type="ECO:0000256" key="2">
    <source>
        <dbReference type="ARBA" id="ARBA00001974"/>
    </source>
</evidence>
<name>Q0TZB0_PHANO</name>
<dbReference type="GO" id="GO:0050660">
    <property type="term" value="F:flavin adenine dinucleotide binding"/>
    <property type="evidence" value="ECO:0000318"/>
    <property type="project" value="GO_Central"/>
</dbReference>
<evidence type="ECO:0000256" key="4">
    <source>
        <dbReference type="ARBA" id="ARBA00022617"/>
    </source>
</evidence>
<feature type="compositionally biased region" description="Polar residues" evidence="16">
    <location>
        <begin position="1069"/>
        <end position="1082"/>
    </location>
</feature>
<evidence type="ECO:0000256" key="8">
    <source>
        <dbReference type="ARBA" id="ARBA00022842"/>
    </source>
</evidence>
<proteinExistence type="inferred from homology"/>
<dbReference type="Gene3D" id="3.40.50.1220">
    <property type="entry name" value="TPP-binding domain"/>
    <property type="match status" value="1"/>
</dbReference>
<dbReference type="InterPro" id="IPR001199">
    <property type="entry name" value="Cyt_B5-like_heme/steroid-bd"/>
</dbReference>
<evidence type="ECO:0000313" key="19">
    <source>
        <dbReference type="EMBL" id="EAT77467.2"/>
    </source>
</evidence>
<dbReference type="InterPro" id="IPR029061">
    <property type="entry name" value="THDP-binding"/>
</dbReference>
<dbReference type="InterPro" id="IPR003097">
    <property type="entry name" value="CysJ-like_FAD-binding"/>
</dbReference>
<dbReference type="Pfam" id="PF00173">
    <property type="entry name" value="Cyt-b5"/>
    <property type="match status" value="1"/>
</dbReference>
<dbReference type="Gene3D" id="1.20.58.480">
    <property type="match status" value="1"/>
</dbReference>
<dbReference type="SUPFAM" id="SSF140959">
    <property type="entry name" value="Indolic compounds 2,3-dioxygenase-like"/>
    <property type="match status" value="1"/>
</dbReference>
<dbReference type="SUPFAM" id="SSF52518">
    <property type="entry name" value="Thiamin diphosphate-binding fold (THDP-binding)"/>
    <property type="match status" value="1"/>
</dbReference>
<dbReference type="InterPro" id="IPR017938">
    <property type="entry name" value="Riboflavin_synthase-like_b-brl"/>
</dbReference>
<evidence type="ECO:0000256" key="7">
    <source>
        <dbReference type="ARBA" id="ARBA00022827"/>
    </source>
</evidence>
<dbReference type="GO" id="GO:0003958">
    <property type="term" value="F:NADPH-hemoprotein reductase activity"/>
    <property type="evidence" value="ECO:0000318"/>
    <property type="project" value="GO_Central"/>
</dbReference>
<keyword evidence="12" id="KW-0456">Lyase</keyword>
<dbReference type="PANTHER" id="PTHR43710">
    <property type="entry name" value="2-HYDROXYACYL-COA LYASE"/>
    <property type="match status" value="1"/>
</dbReference>
<dbReference type="InterPro" id="IPR017927">
    <property type="entry name" value="FAD-bd_FR_type"/>
</dbReference>
<keyword evidence="4" id="KW-0349">Heme</keyword>
<keyword evidence="9" id="KW-0560">Oxidoreductase</keyword>
<dbReference type="InterPro" id="IPR045025">
    <property type="entry name" value="HACL1-like"/>
</dbReference>
<dbReference type="InterPro" id="IPR001709">
    <property type="entry name" value="Flavoprot_Pyr_Nucl_cyt_Rdtase"/>
</dbReference>
<dbReference type="InterPro" id="IPR018506">
    <property type="entry name" value="Cyt_B5_heme-BS"/>
</dbReference>
<dbReference type="Gene3D" id="3.40.50.80">
    <property type="entry name" value="Nucleotide-binding domain of ferredoxin-NADP reductase (FNR) module"/>
    <property type="match status" value="1"/>
</dbReference>
<comment type="similarity">
    <text evidence="3">Belongs to the TPP enzyme family.</text>
</comment>
<dbReference type="GO" id="GO:0000287">
    <property type="term" value="F:magnesium ion binding"/>
    <property type="evidence" value="ECO:0007669"/>
    <property type="project" value="InterPro"/>
</dbReference>
<dbReference type="KEGG" id="pno:SNOG_15242"/>
<evidence type="ECO:0000256" key="16">
    <source>
        <dbReference type="SAM" id="MobiDB-lite"/>
    </source>
</evidence>
<feature type="domain" description="FAD-binding FR-type" evidence="18">
    <location>
        <begin position="344"/>
        <end position="571"/>
    </location>
</feature>
<dbReference type="VEuPathDB" id="FungiDB:JI435_307360"/>
<dbReference type="SUPFAM" id="SSF55856">
    <property type="entry name" value="Cytochrome b5-like heme/steroid binding domain"/>
    <property type="match status" value="1"/>
</dbReference>
<feature type="compositionally biased region" description="Polar residues" evidence="16">
    <location>
        <begin position="1040"/>
        <end position="1056"/>
    </location>
</feature>
<evidence type="ECO:0000256" key="11">
    <source>
        <dbReference type="ARBA" id="ARBA00023052"/>
    </source>
</evidence>
<dbReference type="Pfam" id="PF02775">
    <property type="entry name" value="TPP_enzyme_C"/>
    <property type="match status" value="1"/>
</dbReference>
<dbReference type="FunFam" id="1.20.58.480:FF:000018">
    <property type="entry name" value="Uncharacterized protein"/>
    <property type="match status" value="1"/>
</dbReference>
<protein>
    <recommendedName>
        <fullName evidence="15">2-hydroxyacyl-CoA lyase</fullName>
        <ecNumber evidence="15">4.1.2.63</ecNumber>
    </recommendedName>
</protein>
<dbReference type="Pfam" id="PF00205">
    <property type="entry name" value="TPP_enzyme_M"/>
    <property type="match status" value="1"/>
</dbReference>
<keyword evidence="5" id="KW-0285">Flavoprotein</keyword>
<dbReference type="InterPro" id="IPR029035">
    <property type="entry name" value="DHS-like_NAD/FAD-binding_dom"/>
</dbReference>
<evidence type="ECO:0000256" key="9">
    <source>
        <dbReference type="ARBA" id="ARBA00023002"/>
    </source>
</evidence>
<evidence type="ECO:0000256" key="15">
    <source>
        <dbReference type="ARBA" id="ARBA00044518"/>
    </source>
</evidence>
<dbReference type="InterPro" id="IPR001433">
    <property type="entry name" value="OxRdtase_FAD/NAD-bd"/>
</dbReference>
<dbReference type="InterPro" id="IPR011766">
    <property type="entry name" value="TPP_enzyme_TPP-bd"/>
</dbReference>
<dbReference type="Gene3D" id="3.40.50.970">
    <property type="match status" value="1"/>
</dbReference>
<dbReference type="SMART" id="SM01117">
    <property type="entry name" value="Cyt-b5"/>
    <property type="match status" value="1"/>
</dbReference>
<dbReference type="FunFam" id="3.40.50.970:FF:000156">
    <property type="entry name" value="Uncharacterized protein"/>
    <property type="match status" value="1"/>
</dbReference>
<evidence type="ECO:0000259" key="17">
    <source>
        <dbReference type="PROSITE" id="PS50255"/>
    </source>
</evidence>
<keyword evidence="6" id="KW-0479">Metal-binding</keyword>
<dbReference type="InParanoid" id="Q0TZB0"/>
<keyword evidence="10" id="KW-0408">Iron</keyword>
<organism evidence="19 20">
    <name type="scientific">Phaeosphaeria nodorum (strain SN15 / ATCC MYA-4574 / FGSC 10173)</name>
    <name type="common">Glume blotch fungus</name>
    <name type="synonym">Parastagonospora nodorum</name>
    <dbReference type="NCBI Taxonomy" id="321614"/>
    <lineage>
        <taxon>Eukaryota</taxon>
        <taxon>Fungi</taxon>
        <taxon>Dikarya</taxon>
        <taxon>Ascomycota</taxon>
        <taxon>Pezizomycotina</taxon>
        <taxon>Dothideomycetes</taxon>
        <taxon>Pleosporomycetidae</taxon>
        <taxon>Pleosporales</taxon>
        <taxon>Pleosporineae</taxon>
        <taxon>Phaeosphaeriaceae</taxon>
        <taxon>Parastagonospora</taxon>
    </lineage>
</organism>
<dbReference type="Gene3D" id="2.40.30.10">
    <property type="entry name" value="Translation factors"/>
    <property type="match status" value="1"/>
</dbReference>
<keyword evidence="7" id="KW-0274">FAD</keyword>
<feature type="region of interest" description="Disordered" evidence="16">
    <location>
        <begin position="1040"/>
        <end position="1082"/>
    </location>
</feature>
<comment type="cofactor">
    <cofactor evidence="1">
        <name>thiamine diphosphate</name>
        <dbReference type="ChEBI" id="CHEBI:58937"/>
    </cofactor>
</comment>
<dbReference type="InterPro" id="IPR023173">
    <property type="entry name" value="NADPH_Cyt_P450_Rdtase_alpha"/>
</dbReference>
<evidence type="ECO:0000259" key="18">
    <source>
        <dbReference type="PROSITE" id="PS51384"/>
    </source>
</evidence>
<dbReference type="SUPFAM" id="SSF52343">
    <property type="entry name" value="Ferredoxin reductase-like, C-terminal NADP-linked domain"/>
    <property type="match status" value="1"/>
</dbReference>
<dbReference type="EC" id="4.1.2.63" evidence="15"/>
<dbReference type="SUPFAM" id="SSF63380">
    <property type="entry name" value="Riboflavin synthase domain-like"/>
    <property type="match status" value="1"/>
</dbReference>
<comment type="catalytic activity">
    <reaction evidence="14">
        <text>an (R)-2-hydroxy-long-chain-fatty acyl-CoA = a long-chain fatty aldehyde + formyl-CoA</text>
        <dbReference type="Rhea" id="RHEA:67444"/>
        <dbReference type="ChEBI" id="CHEBI:17176"/>
        <dbReference type="ChEBI" id="CHEBI:57376"/>
        <dbReference type="ChEBI" id="CHEBI:170012"/>
        <dbReference type="EC" id="4.1.2.63"/>
    </reaction>
    <physiologicalReaction direction="left-to-right" evidence="14">
        <dbReference type="Rhea" id="RHEA:67445"/>
    </physiologicalReaction>
</comment>
<dbReference type="PANTHER" id="PTHR43710:SF2">
    <property type="entry name" value="2-HYDROXYACYL-COA LYASE 1"/>
    <property type="match status" value="1"/>
</dbReference>
<dbReference type="Gene3D" id="3.10.120.10">
    <property type="entry name" value="Cytochrome b5-like heme/steroid binding domain"/>
    <property type="match status" value="1"/>
</dbReference>
<dbReference type="Gene3D" id="1.20.990.10">
    <property type="entry name" value="NADPH-cytochrome p450 Reductase, Chain A, domain 3"/>
    <property type="match status" value="1"/>
</dbReference>
<dbReference type="GeneID" id="5982327"/>
<sequence length="1713" mass="190197">MPGVVARGNMRTSILSLPLVYGTSDYIPDRALWAATVCLGILASVYRYEEVNDGNEGVSVVAPQSAFKNIHGDDDEEEETRGIPRNITIPLRQVFKDRGEAMFLQCMAEVHGCFQSGVEVVVRCQEAVMNRDSEALLRNMVGLKELVDQLPYVFHKISVNPNAGEQFANPVEWGQRYAKFSAPLSKRVPALSGLALPLFLLMDAFIGRTNYTSFLGVEAIHLRRWLPLNIRAFITAIEQHYRVPEYVKASGDARLEGVLEGIIESYAGERGFMGTHRYKVYGFLEVVAKTGRSETNGNSGAGDSEGRPWEEVHRTLSDSMKERLNPYRGQVKVEPHQMRGSFEECRFQAKIRDRQTVDRDPSRSTGMVTFDLADTGITFQPGDRLAVMPINAGHEIAKVVAALGLDTLMSRVVPVDEGSEWERFSRHVQLISKKPDVSLTVKDILKRGHLAPLTKDLLAISEVPQEIWDRAFSLENLAWLPKLLKLEVPRTYSISNSSWMELLPSTIDLTVSRTESGRDPIFESVQPTLPLYGVSSGFLNPAPGTLEHSDETANEEPVLIGVSRPIQFQLPSSSTAPVAMFAGGSGIAPFRGFWQNRIQSGIGRNVLFIGVQSREKFVHEAELRSLVQNGSLELHTAFSRDHKGLVYDPVMRELIEQETEPRYIDSTIIEQGRLVSELVMSRSQGGLGGHLKGSRMWIGVHGGVYDVTDFLPMHPGGTLIVAASAGLDATKTFHELAHDTNPEVSSLLSKYFIGHLGTKPKCANAEISRLYDMWYQYMRTSIESLTTLYFETTNILEDSKIWFSGGMLNIGGVRKFYQFQSRLLQNGFSSLFGAKLQEIYLKISYSLASSITSDVRLPDVIGAITRAQSGQSAAKSMRETSEIGQFVSNNAKAARFHENGILKYAQTVTELDISFLEQIRDETAQGMDAFDLVAVMDESANSKQVKLASYLLTILERIAAHLDAYYGSLSQQSVYHPEIENNPARTRWHNLRKKIVDGSFFVLAKPLSLASSDDSVPGLQARSGLNVNFAQIFAGAQQTLQSSPQNSQSYTEAQTQKPRRLAEMHTARAASNTQAPSTFESQQQNYALKRMSNFISSNISNIRRLSRLPAEYDFNDIMAVPEKWVKIAKIQRLDAIDLSTSVRDSSLRLINRAILAMAAFSQASETGASIIAKILKELGVTVVLGIVGVPVPEIAEQAITTGGCEEARIDQVVALIKIASAPLVLIGKGAAYAKAEEPIGTFINQTQLTFIPSPMGKGVVPDSHPTNASSARSAALKMADVVLILGARLNWIFHHGEAPKWNPEAKFIQVDISAEETGRNSESAEHSLLGDVGVVATQLLTWLGDWTFDLNSSEYMAKIRQAKEKNEKIASLTAQGPSMPLKYARAFDVFSGPTKRKKTVAIEDDSAFDLSVMEIETMARMGMDIAIFVINNGGIYFGDSDTAENWQAKHEKTKGGKPGLRSWALGWEVKYQKLAEACGGLGFLVRTPEELKKATLTAYNATVPVIVNVVIQSGKTEKARVIEVPIDGACKAPRPLASSEFEESVQVQVFLLTEANQRDSRLLCLPPEIRNKIYNYVFHGNIQVYAGYKMDWDGEWQSKLHFLQTCRQLCFEATLLFYRTTTFSFELIHQIENFVYRIRGLRLWNIRSIRLGASSAAVLIDPGYADALLWLRIFPGLEELLFWGEVDEMTRFHLSWLKLRHDGRGVRLVFEGA</sequence>